<dbReference type="PROSITE" id="PS51464">
    <property type="entry name" value="SIS"/>
    <property type="match status" value="1"/>
</dbReference>
<dbReference type="InterPro" id="IPR035472">
    <property type="entry name" value="RpiR-like_SIS"/>
</dbReference>
<dbReference type="GO" id="GO:1901135">
    <property type="term" value="P:carbohydrate derivative metabolic process"/>
    <property type="evidence" value="ECO:0007669"/>
    <property type="project" value="InterPro"/>
</dbReference>
<name>A0A8E0IE27_LACPA</name>
<dbReference type="InterPro" id="IPR001347">
    <property type="entry name" value="SIS_dom"/>
</dbReference>
<gene>
    <name evidence="6" type="ORF">Lpp77_16147</name>
</gene>
<evidence type="ECO:0000313" key="7">
    <source>
        <dbReference type="Proteomes" id="UP000014249"/>
    </source>
</evidence>
<dbReference type="PANTHER" id="PTHR30514">
    <property type="entry name" value="GLUCOKINASE"/>
    <property type="match status" value="1"/>
</dbReference>
<dbReference type="Gene3D" id="1.10.10.10">
    <property type="entry name" value="Winged helix-like DNA-binding domain superfamily/Winged helix DNA-binding domain"/>
    <property type="match status" value="1"/>
</dbReference>
<dbReference type="EMBL" id="ANJX01000430">
    <property type="protein sequence ID" value="EPC49983.1"/>
    <property type="molecule type" value="Genomic_DNA"/>
</dbReference>
<organism evidence="6 7">
    <name type="scientific">Lacticaseibacillus paracasei subsp. paracasei CNCM I-4270</name>
    <dbReference type="NCBI Taxonomy" id="1256202"/>
    <lineage>
        <taxon>Bacteria</taxon>
        <taxon>Bacillati</taxon>
        <taxon>Bacillota</taxon>
        <taxon>Bacilli</taxon>
        <taxon>Lactobacillales</taxon>
        <taxon>Lactobacillaceae</taxon>
        <taxon>Lacticaseibacillus</taxon>
    </lineage>
</organism>
<dbReference type="GO" id="GO:0097367">
    <property type="term" value="F:carbohydrate derivative binding"/>
    <property type="evidence" value="ECO:0007669"/>
    <property type="project" value="InterPro"/>
</dbReference>
<dbReference type="Pfam" id="PF01418">
    <property type="entry name" value="HTH_6"/>
    <property type="match status" value="1"/>
</dbReference>
<reference evidence="6 7" key="1">
    <citation type="journal article" date="2013" name="PLoS ONE">
        <title>Lactobacillus paracasei comparative genomics: towards species pan-genome definition and exploitation of diversity.</title>
        <authorList>
            <person name="Smokvina T."/>
            <person name="Wels M."/>
            <person name="Polka J."/>
            <person name="Chervaux C."/>
            <person name="Brisse S."/>
            <person name="Boekhorst J."/>
            <person name="van Hylckama Vlieg J.E."/>
            <person name="Siezen R.J."/>
        </authorList>
    </citation>
    <scope>NUCLEOTIDE SEQUENCE [LARGE SCALE GENOMIC DNA]</scope>
    <source>
        <strain evidence="6 7">CNCM I-4270</strain>
    </source>
</reference>
<evidence type="ECO:0000256" key="1">
    <source>
        <dbReference type="ARBA" id="ARBA00023015"/>
    </source>
</evidence>
<keyword evidence="2" id="KW-0238">DNA-binding</keyword>
<evidence type="ECO:0000256" key="2">
    <source>
        <dbReference type="ARBA" id="ARBA00023125"/>
    </source>
</evidence>
<accession>A0A8E0IE27</accession>
<evidence type="ECO:0000256" key="3">
    <source>
        <dbReference type="ARBA" id="ARBA00023163"/>
    </source>
</evidence>
<keyword evidence="1" id="KW-0805">Transcription regulation</keyword>
<dbReference type="InterPro" id="IPR000281">
    <property type="entry name" value="HTH_RpiR"/>
</dbReference>
<comment type="caution">
    <text evidence="6">The sequence shown here is derived from an EMBL/GenBank/DDBJ whole genome shotgun (WGS) entry which is preliminary data.</text>
</comment>
<dbReference type="SUPFAM" id="SSF46689">
    <property type="entry name" value="Homeodomain-like"/>
    <property type="match status" value="1"/>
</dbReference>
<evidence type="ECO:0000259" key="5">
    <source>
        <dbReference type="PROSITE" id="PS51464"/>
    </source>
</evidence>
<dbReference type="PROSITE" id="PS51071">
    <property type="entry name" value="HTH_RPIR"/>
    <property type="match status" value="1"/>
</dbReference>
<sequence>MGLIEKEFAEHLSNLSETEKYAFYFIDAHPYIIRQLTLTQLAERLATSNTTIIRMAKKLDLAGYSEFKYRAMAAVKENTLPDQKDLIGQYRHLFTSLLDNVNFERLRYMATKIHEAKTLYIAGVGLTKPIAEYVAKRFIQLNKPTIYSYESHIIDLIPKLTRPQDVILFLSMSGETQSIIQAVKKFRYVDHNLLFSITNNGDSSLAKMMDANLSSSVPTNHFENYDITSRASLMVQADILIEIYMNMFDQPEN</sequence>
<dbReference type="GO" id="GO:0003677">
    <property type="term" value="F:DNA binding"/>
    <property type="evidence" value="ECO:0007669"/>
    <property type="project" value="UniProtKB-KW"/>
</dbReference>
<dbReference type="InterPro" id="IPR036388">
    <property type="entry name" value="WH-like_DNA-bd_sf"/>
</dbReference>
<protein>
    <submittedName>
        <fullName evidence="6">Regulator</fullName>
    </submittedName>
</protein>
<dbReference type="CDD" id="cd05013">
    <property type="entry name" value="SIS_RpiR"/>
    <property type="match status" value="1"/>
</dbReference>
<evidence type="ECO:0000259" key="4">
    <source>
        <dbReference type="PROSITE" id="PS51071"/>
    </source>
</evidence>
<evidence type="ECO:0000313" key="6">
    <source>
        <dbReference type="EMBL" id="EPC49983.1"/>
    </source>
</evidence>
<dbReference type="GO" id="GO:0003700">
    <property type="term" value="F:DNA-binding transcription factor activity"/>
    <property type="evidence" value="ECO:0007669"/>
    <property type="project" value="InterPro"/>
</dbReference>
<feature type="domain" description="HTH rpiR-type" evidence="4">
    <location>
        <begin position="2"/>
        <end position="78"/>
    </location>
</feature>
<proteinExistence type="predicted"/>
<dbReference type="AlphaFoldDB" id="A0A8E0IE27"/>
<dbReference type="InterPro" id="IPR047640">
    <property type="entry name" value="RpiR-like"/>
</dbReference>
<feature type="domain" description="SIS" evidence="5">
    <location>
        <begin position="109"/>
        <end position="251"/>
    </location>
</feature>
<dbReference type="InterPro" id="IPR046348">
    <property type="entry name" value="SIS_dom_sf"/>
</dbReference>
<keyword evidence="3" id="KW-0804">Transcription</keyword>
<dbReference type="SUPFAM" id="SSF53697">
    <property type="entry name" value="SIS domain"/>
    <property type="match status" value="1"/>
</dbReference>
<dbReference type="PANTHER" id="PTHR30514:SF10">
    <property type="entry name" value="MURR_RPIR FAMILY TRANSCRIPTIONAL REGULATOR"/>
    <property type="match status" value="1"/>
</dbReference>
<dbReference type="InterPro" id="IPR009057">
    <property type="entry name" value="Homeodomain-like_sf"/>
</dbReference>
<dbReference type="Gene3D" id="3.40.50.10490">
    <property type="entry name" value="Glucose-6-phosphate isomerase like protein, domain 1"/>
    <property type="match status" value="1"/>
</dbReference>
<dbReference type="Pfam" id="PF01380">
    <property type="entry name" value="SIS"/>
    <property type="match status" value="1"/>
</dbReference>
<dbReference type="Proteomes" id="UP000014249">
    <property type="component" value="Unassembled WGS sequence"/>
</dbReference>